<protein>
    <submittedName>
        <fullName evidence="9">Prenyltransferase</fullName>
    </submittedName>
</protein>
<dbReference type="GO" id="GO:0016020">
    <property type="term" value="C:membrane"/>
    <property type="evidence" value="ECO:0007669"/>
    <property type="project" value="UniProtKB-SubCell"/>
</dbReference>
<dbReference type="UniPathway" id="UPA00079"/>
<organism evidence="9 10">
    <name type="scientific">Candidatus Viridilinea mediisalina</name>
    <dbReference type="NCBI Taxonomy" id="2024553"/>
    <lineage>
        <taxon>Bacteria</taxon>
        <taxon>Bacillati</taxon>
        <taxon>Chloroflexota</taxon>
        <taxon>Chloroflexia</taxon>
        <taxon>Chloroflexales</taxon>
        <taxon>Chloroflexineae</taxon>
        <taxon>Oscillochloridaceae</taxon>
        <taxon>Candidatus Viridilinea</taxon>
    </lineage>
</organism>
<evidence type="ECO:0000256" key="6">
    <source>
        <dbReference type="ARBA" id="ARBA00022989"/>
    </source>
</evidence>
<dbReference type="GO" id="GO:0004659">
    <property type="term" value="F:prenyltransferase activity"/>
    <property type="evidence" value="ECO:0007669"/>
    <property type="project" value="InterPro"/>
</dbReference>
<dbReference type="PANTHER" id="PTHR13929:SF0">
    <property type="entry name" value="UBIA PRENYLTRANSFERASE DOMAIN-CONTAINING PROTEIN 1"/>
    <property type="match status" value="1"/>
</dbReference>
<accession>A0A2A6RL63</accession>
<feature type="transmembrane region" description="Helical" evidence="8">
    <location>
        <begin position="215"/>
        <end position="239"/>
    </location>
</feature>
<keyword evidence="10" id="KW-1185">Reference proteome</keyword>
<dbReference type="EMBL" id="NQWI01000020">
    <property type="protein sequence ID" value="PDW03854.1"/>
    <property type="molecule type" value="Genomic_DNA"/>
</dbReference>
<evidence type="ECO:0000256" key="1">
    <source>
        <dbReference type="ARBA" id="ARBA00004141"/>
    </source>
</evidence>
<keyword evidence="7 8" id="KW-0472">Membrane</keyword>
<keyword evidence="4 9" id="KW-0808">Transferase</keyword>
<evidence type="ECO:0000313" key="9">
    <source>
        <dbReference type="EMBL" id="PDW03854.1"/>
    </source>
</evidence>
<evidence type="ECO:0000256" key="5">
    <source>
        <dbReference type="ARBA" id="ARBA00022692"/>
    </source>
</evidence>
<reference evidence="10" key="1">
    <citation type="submission" date="2017-08" db="EMBL/GenBank/DDBJ databases">
        <authorList>
            <person name="Grouzdev D.S."/>
            <person name="Gaisin V.A."/>
            <person name="Rysina M.S."/>
            <person name="Gorlenko V.M."/>
        </authorList>
    </citation>
    <scope>NUCLEOTIDE SEQUENCE [LARGE SCALE GENOMIC DNA]</scope>
    <source>
        <strain evidence="10">Kir15-3F</strain>
    </source>
</reference>
<evidence type="ECO:0000256" key="3">
    <source>
        <dbReference type="ARBA" id="ARBA00022428"/>
    </source>
</evidence>
<dbReference type="PANTHER" id="PTHR13929">
    <property type="entry name" value="1,4-DIHYDROXY-2-NAPHTHOATE OCTAPRENYLTRANSFERASE"/>
    <property type="match status" value="1"/>
</dbReference>
<proteinExistence type="predicted"/>
<evidence type="ECO:0000256" key="8">
    <source>
        <dbReference type="SAM" id="Phobius"/>
    </source>
</evidence>
<evidence type="ECO:0000256" key="7">
    <source>
        <dbReference type="ARBA" id="ARBA00023136"/>
    </source>
</evidence>
<comment type="pathway">
    <text evidence="2">Quinol/quinone metabolism; menaquinone biosynthesis.</text>
</comment>
<evidence type="ECO:0000256" key="4">
    <source>
        <dbReference type="ARBA" id="ARBA00022679"/>
    </source>
</evidence>
<dbReference type="InterPro" id="IPR000537">
    <property type="entry name" value="UbiA_prenyltransferase"/>
</dbReference>
<feature type="transmembrane region" description="Helical" evidence="8">
    <location>
        <begin position="180"/>
        <end position="203"/>
    </location>
</feature>
<dbReference type="InterPro" id="IPR026046">
    <property type="entry name" value="UBIAD1"/>
</dbReference>
<dbReference type="OrthoDB" id="9767568at2"/>
<feature type="transmembrane region" description="Helical" evidence="8">
    <location>
        <begin position="245"/>
        <end position="269"/>
    </location>
</feature>
<feature type="transmembrane region" description="Helical" evidence="8">
    <location>
        <begin position="281"/>
        <end position="306"/>
    </location>
</feature>
<evidence type="ECO:0000256" key="2">
    <source>
        <dbReference type="ARBA" id="ARBA00004863"/>
    </source>
</evidence>
<dbReference type="Proteomes" id="UP000220527">
    <property type="component" value="Unassembled WGS sequence"/>
</dbReference>
<feature type="transmembrane region" description="Helical" evidence="8">
    <location>
        <begin position="35"/>
        <end position="55"/>
    </location>
</feature>
<sequence length="308" mass="32136">MKPTGLLARLVALILLGRPLHLAGGALFYALGVAAAGYAGAPLALDAALLGLLTVMTAQLMNHYSNDYFDLDADQANPTPTRWSGGSRVLPSGQLPPQAALWAALCCGGLALVLAGFAASASPSPLASGALLLVAIVLAWVYSGPPLYLHRRGFGEPVGAFVVTGTTALSGYILQTGQLTLLSLLIILPLCLMQFTMLVAVSLPDQQGDRAVGKLTLAVLLGPERAAWCMAGTTVVAYLMLPLLWYAGLPTLVALAPLGAAPIGLWISFQTFRGIWAKPHLWDALGFWSIGQVVASAGLMLLAFLLRL</sequence>
<keyword evidence="5 8" id="KW-0812">Transmembrane</keyword>
<dbReference type="AlphaFoldDB" id="A0A2A6RL63"/>
<keyword evidence="6 8" id="KW-1133">Transmembrane helix</keyword>
<feature type="transmembrane region" description="Helical" evidence="8">
    <location>
        <begin position="125"/>
        <end position="142"/>
    </location>
</feature>
<name>A0A2A6RL63_9CHLR</name>
<dbReference type="GO" id="GO:0042371">
    <property type="term" value="P:vitamin K biosynthetic process"/>
    <property type="evidence" value="ECO:0007669"/>
    <property type="project" value="TreeGrafter"/>
</dbReference>
<dbReference type="Gene3D" id="1.10.357.140">
    <property type="entry name" value="UbiA prenyltransferase"/>
    <property type="match status" value="1"/>
</dbReference>
<dbReference type="RefSeq" id="WP_097643335.1">
    <property type="nucleotide sequence ID" value="NZ_NQWI01000020.1"/>
</dbReference>
<feature type="transmembrane region" description="Helical" evidence="8">
    <location>
        <begin position="154"/>
        <end position="174"/>
    </location>
</feature>
<gene>
    <name evidence="9" type="ORF">CJ255_06785</name>
</gene>
<comment type="subcellular location">
    <subcellularLocation>
        <location evidence="1">Membrane</location>
        <topology evidence="1">Multi-pass membrane protein</topology>
    </subcellularLocation>
</comment>
<dbReference type="InterPro" id="IPR044878">
    <property type="entry name" value="UbiA_sf"/>
</dbReference>
<dbReference type="CDD" id="cd13962">
    <property type="entry name" value="PT_UbiA_UBIAD1"/>
    <property type="match status" value="1"/>
</dbReference>
<dbReference type="GO" id="GO:0009234">
    <property type="term" value="P:menaquinone biosynthetic process"/>
    <property type="evidence" value="ECO:0007669"/>
    <property type="project" value="UniProtKB-UniPathway"/>
</dbReference>
<evidence type="ECO:0000313" key="10">
    <source>
        <dbReference type="Proteomes" id="UP000220527"/>
    </source>
</evidence>
<keyword evidence="3" id="KW-0474">Menaquinone biosynthesis</keyword>
<dbReference type="Pfam" id="PF01040">
    <property type="entry name" value="UbiA"/>
    <property type="match status" value="1"/>
</dbReference>
<comment type="caution">
    <text evidence="9">The sequence shown here is derived from an EMBL/GenBank/DDBJ whole genome shotgun (WGS) entry which is preliminary data.</text>
</comment>
<feature type="transmembrane region" description="Helical" evidence="8">
    <location>
        <begin position="99"/>
        <end position="119"/>
    </location>
</feature>